<keyword evidence="6" id="KW-0732">Signal</keyword>
<organism evidence="8 9">
    <name type="scientific">Polypedilum vanderplanki</name>
    <name type="common">Sleeping chironomid midge</name>
    <dbReference type="NCBI Taxonomy" id="319348"/>
    <lineage>
        <taxon>Eukaryota</taxon>
        <taxon>Metazoa</taxon>
        <taxon>Ecdysozoa</taxon>
        <taxon>Arthropoda</taxon>
        <taxon>Hexapoda</taxon>
        <taxon>Insecta</taxon>
        <taxon>Pterygota</taxon>
        <taxon>Neoptera</taxon>
        <taxon>Endopterygota</taxon>
        <taxon>Diptera</taxon>
        <taxon>Nematocera</taxon>
        <taxon>Chironomoidea</taxon>
        <taxon>Chironomidae</taxon>
        <taxon>Chironominae</taxon>
        <taxon>Polypedilum</taxon>
        <taxon>Polypedilum</taxon>
    </lineage>
</organism>
<proteinExistence type="predicted"/>
<keyword evidence="3" id="KW-1133">Transmembrane helix</keyword>
<dbReference type="GO" id="GO:0007165">
    <property type="term" value="P:signal transduction"/>
    <property type="evidence" value="ECO:0007669"/>
    <property type="project" value="TreeGrafter"/>
</dbReference>
<sequence>MFDLLKLLFLISCGVCLVNAGCRQQESHECESICRKELNGKLTCELRGAVILPKESPFITSQATIERIRPVIHFADKKIRNEQILPDFIKINWKYYDDQCDAAIATIHAIDAYAKHCSHFIIGPSCEYTVSAISRIVKYFYNDGLNIITAAAFSFDFSEPKQTCSDQYHMLQRVGMVSFEQIANFMGKIMKKFKWKNSVFLYERDGYYDIGGTDTCRLMMSAVAKEFREENLKYSPYELIPTDNTTEARKEDLKREVGTKNGSK</sequence>
<dbReference type="InterPro" id="IPR052612">
    <property type="entry name" value="ANP_Clearance_Receptor"/>
</dbReference>
<evidence type="ECO:0000256" key="6">
    <source>
        <dbReference type="SAM" id="SignalP"/>
    </source>
</evidence>
<evidence type="ECO:0000259" key="7">
    <source>
        <dbReference type="Pfam" id="PF01094"/>
    </source>
</evidence>
<keyword evidence="2" id="KW-0812">Transmembrane</keyword>
<evidence type="ECO:0000313" key="9">
    <source>
        <dbReference type="Proteomes" id="UP001107558"/>
    </source>
</evidence>
<evidence type="ECO:0000256" key="5">
    <source>
        <dbReference type="SAM" id="MobiDB-lite"/>
    </source>
</evidence>
<dbReference type="Pfam" id="PF01094">
    <property type="entry name" value="ANF_receptor"/>
    <property type="match status" value="1"/>
</dbReference>
<dbReference type="GO" id="GO:0038023">
    <property type="term" value="F:signaling receptor activity"/>
    <property type="evidence" value="ECO:0007669"/>
    <property type="project" value="TreeGrafter"/>
</dbReference>
<feature type="chain" id="PRO_5039949028" description="Receptor ligand binding region domain-containing protein" evidence="6">
    <location>
        <begin position="21"/>
        <end position="264"/>
    </location>
</feature>
<feature type="compositionally biased region" description="Basic and acidic residues" evidence="5">
    <location>
        <begin position="246"/>
        <end position="258"/>
    </location>
</feature>
<name>A0A9J6CE25_POLVA</name>
<dbReference type="GO" id="GO:0017046">
    <property type="term" value="F:peptide hormone binding"/>
    <property type="evidence" value="ECO:0007669"/>
    <property type="project" value="TreeGrafter"/>
</dbReference>
<dbReference type="EMBL" id="JADBJN010000001">
    <property type="protein sequence ID" value="KAG5680072.1"/>
    <property type="molecule type" value="Genomic_DNA"/>
</dbReference>
<gene>
    <name evidence="8" type="ORF">PVAND_009599</name>
</gene>
<accession>A0A9J6CE25</accession>
<dbReference type="SUPFAM" id="SSF53822">
    <property type="entry name" value="Periplasmic binding protein-like I"/>
    <property type="match status" value="1"/>
</dbReference>
<protein>
    <recommendedName>
        <fullName evidence="7">Receptor ligand binding region domain-containing protein</fullName>
    </recommendedName>
</protein>
<reference evidence="8" key="1">
    <citation type="submission" date="2021-03" db="EMBL/GenBank/DDBJ databases">
        <title>Chromosome level genome of the anhydrobiotic midge Polypedilum vanderplanki.</title>
        <authorList>
            <person name="Yoshida Y."/>
            <person name="Kikawada T."/>
            <person name="Gusev O."/>
        </authorList>
    </citation>
    <scope>NUCLEOTIDE SEQUENCE</scope>
    <source>
        <strain evidence="8">NIAS01</strain>
        <tissue evidence="8">Whole body or cell culture</tissue>
    </source>
</reference>
<dbReference type="InterPro" id="IPR001828">
    <property type="entry name" value="ANF_lig-bd_rcpt"/>
</dbReference>
<evidence type="ECO:0000256" key="3">
    <source>
        <dbReference type="ARBA" id="ARBA00022989"/>
    </source>
</evidence>
<dbReference type="OrthoDB" id="10065302at2759"/>
<evidence type="ECO:0000256" key="1">
    <source>
        <dbReference type="ARBA" id="ARBA00004370"/>
    </source>
</evidence>
<dbReference type="InterPro" id="IPR028082">
    <property type="entry name" value="Peripla_BP_I"/>
</dbReference>
<keyword evidence="4" id="KW-0472">Membrane</keyword>
<dbReference type="PANTHER" id="PTHR44755:SF11">
    <property type="entry name" value="ATRIAL NATRIURETIC PEPTIDE RECEPTOR 3 ISOFORM X1"/>
    <property type="match status" value="1"/>
</dbReference>
<dbReference type="GO" id="GO:0016020">
    <property type="term" value="C:membrane"/>
    <property type="evidence" value="ECO:0007669"/>
    <property type="project" value="UniProtKB-SubCell"/>
</dbReference>
<comment type="subcellular location">
    <subcellularLocation>
        <location evidence="1">Membrane</location>
    </subcellularLocation>
</comment>
<feature type="signal peptide" evidence="6">
    <location>
        <begin position="1"/>
        <end position="20"/>
    </location>
</feature>
<feature type="region of interest" description="Disordered" evidence="5">
    <location>
        <begin position="243"/>
        <end position="264"/>
    </location>
</feature>
<dbReference type="AlphaFoldDB" id="A0A9J6CE25"/>
<feature type="domain" description="Receptor ligand binding region" evidence="7">
    <location>
        <begin position="70"/>
        <end position="245"/>
    </location>
</feature>
<evidence type="ECO:0000256" key="2">
    <source>
        <dbReference type="ARBA" id="ARBA00022692"/>
    </source>
</evidence>
<evidence type="ECO:0000256" key="4">
    <source>
        <dbReference type="ARBA" id="ARBA00023136"/>
    </source>
</evidence>
<evidence type="ECO:0000313" key="8">
    <source>
        <dbReference type="EMBL" id="KAG5680072.1"/>
    </source>
</evidence>
<dbReference type="PANTHER" id="PTHR44755">
    <property type="entry name" value="NATRIURETIC PEPTIDE RECEPTOR 3-RELATED"/>
    <property type="match status" value="1"/>
</dbReference>
<dbReference type="Gene3D" id="3.40.50.2300">
    <property type="match status" value="1"/>
</dbReference>
<dbReference type="Proteomes" id="UP001107558">
    <property type="component" value="Chromosome 1"/>
</dbReference>
<comment type="caution">
    <text evidence="8">The sequence shown here is derived from an EMBL/GenBank/DDBJ whole genome shotgun (WGS) entry which is preliminary data.</text>
</comment>
<keyword evidence="9" id="KW-1185">Reference proteome</keyword>